<feature type="region of interest" description="Disordered" evidence="9">
    <location>
        <begin position="1"/>
        <end position="87"/>
    </location>
</feature>
<comment type="pathway">
    <text evidence="1 8">Pyrimidine metabolism; UMP biosynthesis via salvage pathway; UMP from uridine: step 1/1.</text>
</comment>
<dbReference type="Pfam" id="PF14681">
    <property type="entry name" value="UPRTase"/>
    <property type="match status" value="1"/>
</dbReference>
<evidence type="ECO:0000256" key="5">
    <source>
        <dbReference type="ARBA" id="ARBA00022777"/>
    </source>
</evidence>
<evidence type="ECO:0000256" key="6">
    <source>
        <dbReference type="ARBA" id="ARBA00047436"/>
    </source>
</evidence>
<dbReference type="InterPro" id="IPR027417">
    <property type="entry name" value="P-loop_NTPase"/>
</dbReference>
<evidence type="ECO:0000256" key="7">
    <source>
        <dbReference type="ARBA" id="ARBA00048909"/>
    </source>
</evidence>
<dbReference type="InterPro" id="IPR029057">
    <property type="entry name" value="PRTase-like"/>
</dbReference>
<dbReference type="Gene3D" id="3.40.50.300">
    <property type="entry name" value="P-loop containing nucleotide triphosphate hydrolases"/>
    <property type="match status" value="1"/>
</dbReference>
<dbReference type="NCBIfam" id="NF001097">
    <property type="entry name" value="PRK00129.1"/>
    <property type="match status" value="1"/>
</dbReference>
<keyword evidence="12" id="KW-1185">Reference proteome</keyword>
<evidence type="ECO:0000259" key="10">
    <source>
        <dbReference type="Pfam" id="PF00485"/>
    </source>
</evidence>
<dbReference type="Pfam" id="PF00485">
    <property type="entry name" value="PRK"/>
    <property type="match status" value="1"/>
</dbReference>
<dbReference type="NCBIfam" id="NF004018">
    <property type="entry name" value="PRK05480.1"/>
    <property type="match status" value="1"/>
</dbReference>
<dbReference type="CDD" id="cd06223">
    <property type="entry name" value="PRTases_typeI"/>
    <property type="match status" value="1"/>
</dbReference>
<dbReference type="InterPro" id="IPR006083">
    <property type="entry name" value="PRK/URK"/>
</dbReference>
<evidence type="ECO:0000256" key="8">
    <source>
        <dbReference type="RuleBase" id="RU003825"/>
    </source>
</evidence>
<feature type="compositionally biased region" description="Low complexity" evidence="9">
    <location>
        <begin position="1"/>
        <end position="10"/>
    </location>
</feature>
<dbReference type="Proteomes" id="UP001652662">
    <property type="component" value="Chromosome 21"/>
</dbReference>
<evidence type="ECO:0000259" key="11">
    <source>
        <dbReference type="Pfam" id="PF14681"/>
    </source>
</evidence>
<feature type="domain" description="Phosphoribosyltransferase" evidence="11">
    <location>
        <begin position="334"/>
        <end position="537"/>
    </location>
</feature>
<dbReference type="EC" id="2.7.1.48" evidence="8"/>
<keyword evidence="8" id="KW-0067">ATP-binding</keyword>
<dbReference type="Gene3D" id="3.40.50.2020">
    <property type="match status" value="1"/>
</dbReference>
<sequence length="553" mass="61326">MAAPPASAAPRSPPPPPPLAAGDGPDRPAEKSGTACEDRSAESLDRLLPPVGAGRSPRKRTTSQCKSEPPLLRTSKRTIYTAGRPPWYNEHGTQSKEAFAIGLGGGSASGKTTVARMIIEALDVPWVVLLSMDSFYKLLLPQVLTKQQQEQAAHNNFNFDHPDAFDFDLIVSTLKKLKQGKSVKVPIYDFTTHSRKKDWKTLYGANVIIFEGIMAFADKTLLELLDMKIFVDTDSDIRLVRRLRRDISERGRDIEGVIKQYNKFVKPAFDQYIQPTMRVADIVVPRGSGNTVAIDLIVQHVHSQLEERELSVRAALASAHQCHPLPRTLSVLKSTPQVRGMHTIIRDKETSRDEFIFYSKRLMRLLIEHALSFLPFQDCVVQTPQGQDYAGKCYAGKQITGVSILRAGETMEPALRAVCKDVRIGTILIQTNQLTGEPELHYLRLPKDISDDHVILMDCTVSTGAAAMMAVRVLLDHDVPEDKIFLLSLLMAEMGVHSVAYAFPRVRIITTAVDKRVNDLFRIIPGIGNFGDRYFGTDAVPDGSDEEEVASTS</sequence>
<dbReference type="InterPro" id="IPR000764">
    <property type="entry name" value="Uridine_kinase-like"/>
</dbReference>
<comment type="similarity">
    <text evidence="2 8">Belongs to the uridine kinase family.</text>
</comment>
<proteinExistence type="inferred from homology"/>
<evidence type="ECO:0000256" key="4">
    <source>
        <dbReference type="ARBA" id="ARBA00022741"/>
    </source>
</evidence>
<dbReference type="RefSeq" id="XP_070444805.1">
    <property type="nucleotide sequence ID" value="XM_070588704.1"/>
</dbReference>
<keyword evidence="3 8" id="KW-0808">Transferase</keyword>
<evidence type="ECO:0000256" key="3">
    <source>
        <dbReference type="ARBA" id="ARBA00022679"/>
    </source>
</evidence>
<keyword evidence="4 8" id="KW-0547">Nucleotide-binding</keyword>
<evidence type="ECO:0000256" key="9">
    <source>
        <dbReference type="SAM" id="MobiDB-lite"/>
    </source>
</evidence>
<keyword evidence="5 8" id="KW-0418">Kinase</keyword>
<feature type="domain" description="Phosphoribulokinase/uridine kinase" evidence="10">
    <location>
        <begin position="101"/>
        <end position="292"/>
    </location>
</feature>
<dbReference type="GeneID" id="103558343"/>
<evidence type="ECO:0000256" key="2">
    <source>
        <dbReference type="ARBA" id="ARBA00005408"/>
    </source>
</evidence>
<protein>
    <recommendedName>
        <fullName evidence="8">Uridine-cytidine kinase</fullName>
        <ecNumber evidence="8">2.7.1.48</ecNumber>
    </recommendedName>
</protein>
<gene>
    <name evidence="13" type="primary">UCKL1</name>
</gene>
<dbReference type="CDD" id="cd02023">
    <property type="entry name" value="UMPK"/>
    <property type="match status" value="1"/>
</dbReference>
<reference evidence="13" key="1">
    <citation type="submission" date="2025-08" db="UniProtKB">
        <authorList>
            <consortium name="RefSeq"/>
        </authorList>
    </citation>
    <scope>IDENTIFICATION</scope>
    <source>
        <tissue evidence="13">Blood</tissue>
    </source>
</reference>
<feature type="compositionally biased region" description="Basic and acidic residues" evidence="9">
    <location>
        <begin position="24"/>
        <end position="45"/>
    </location>
</feature>
<dbReference type="PRINTS" id="PR00988">
    <property type="entry name" value="URIDINKINASE"/>
</dbReference>
<comment type="pathway">
    <text evidence="8">Pyrimidine metabolism; CTP biosynthesis via salvage pathway; CTP from cytidine: step 1/3.</text>
</comment>
<dbReference type="InterPro" id="IPR000836">
    <property type="entry name" value="PRTase_dom"/>
</dbReference>
<evidence type="ECO:0000256" key="1">
    <source>
        <dbReference type="ARBA" id="ARBA00004690"/>
    </source>
</evidence>
<dbReference type="PANTHER" id="PTHR10285">
    <property type="entry name" value="URIDINE KINASE"/>
    <property type="match status" value="1"/>
</dbReference>
<name>A0ABM4LWI9_EQUPR</name>
<evidence type="ECO:0000313" key="13">
    <source>
        <dbReference type="RefSeq" id="XP_070444805.1"/>
    </source>
</evidence>
<comment type="catalytic activity">
    <reaction evidence="7 8">
        <text>uridine + ATP = UMP + ADP + H(+)</text>
        <dbReference type="Rhea" id="RHEA:16825"/>
        <dbReference type="ChEBI" id="CHEBI:15378"/>
        <dbReference type="ChEBI" id="CHEBI:16704"/>
        <dbReference type="ChEBI" id="CHEBI:30616"/>
        <dbReference type="ChEBI" id="CHEBI:57865"/>
        <dbReference type="ChEBI" id="CHEBI:456216"/>
        <dbReference type="EC" id="2.7.1.48"/>
    </reaction>
</comment>
<dbReference type="SUPFAM" id="SSF52540">
    <property type="entry name" value="P-loop containing nucleoside triphosphate hydrolases"/>
    <property type="match status" value="1"/>
</dbReference>
<dbReference type="SUPFAM" id="SSF53271">
    <property type="entry name" value="PRTase-like"/>
    <property type="match status" value="1"/>
</dbReference>
<comment type="catalytic activity">
    <reaction evidence="6 8">
        <text>cytidine + ATP = CMP + ADP + H(+)</text>
        <dbReference type="Rhea" id="RHEA:24674"/>
        <dbReference type="ChEBI" id="CHEBI:15378"/>
        <dbReference type="ChEBI" id="CHEBI:17562"/>
        <dbReference type="ChEBI" id="CHEBI:30616"/>
        <dbReference type="ChEBI" id="CHEBI:60377"/>
        <dbReference type="ChEBI" id="CHEBI:456216"/>
        <dbReference type="EC" id="2.7.1.48"/>
    </reaction>
</comment>
<accession>A0ABM4LWI9</accession>
<organism evidence="12 13">
    <name type="scientific">Equus przewalskii</name>
    <name type="common">Przewalski's horse</name>
    <name type="synonym">Equus caballus przewalskii</name>
    <dbReference type="NCBI Taxonomy" id="9798"/>
    <lineage>
        <taxon>Eukaryota</taxon>
        <taxon>Metazoa</taxon>
        <taxon>Chordata</taxon>
        <taxon>Craniata</taxon>
        <taxon>Vertebrata</taxon>
        <taxon>Euteleostomi</taxon>
        <taxon>Mammalia</taxon>
        <taxon>Eutheria</taxon>
        <taxon>Laurasiatheria</taxon>
        <taxon>Perissodactyla</taxon>
        <taxon>Equidae</taxon>
        <taxon>Equus</taxon>
    </lineage>
</organism>
<dbReference type="NCBIfam" id="TIGR00235">
    <property type="entry name" value="udk"/>
    <property type="match status" value="1"/>
</dbReference>
<evidence type="ECO:0000313" key="12">
    <source>
        <dbReference type="Proteomes" id="UP001652662"/>
    </source>
</evidence>